<sequence length="49" mass="5959">IKWVLHDSLRKLKYQLLVLYYACLALNRRDSRSICRIKRRTVLQLLLCL</sequence>
<dbReference type="EMBL" id="KK198755">
    <property type="protein sequence ID" value="KCW79091.1"/>
    <property type="molecule type" value="Genomic_DNA"/>
</dbReference>
<dbReference type="Gramene" id="KCW79091">
    <property type="protein sequence ID" value="KCW79091"/>
    <property type="gene ID" value="EUGRSUZ_C005301"/>
</dbReference>
<name>A0A059CLP7_EUCGR</name>
<proteinExistence type="predicted"/>
<feature type="non-terminal residue" evidence="1">
    <location>
        <position position="1"/>
    </location>
</feature>
<evidence type="ECO:0000313" key="1">
    <source>
        <dbReference type="EMBL" id="KCW79091.1"/>
    </source>
</evidence>
<dbReference type="InParanoid" id="A0A059CLP7"/>
<reference evidence="1" key="1">
    <citation type="submission" date="2013-07" db="EMBL/GenBank/DDBJ databases">
        <title>The genome of Eucalyptus grandis.</title>
        <authorList>
            <person name="Schmutz J."/>
            <person name="Hayes R."/>
            <person name="Myburg A."/>
            <person name="Tuskan G."/>
            <person name="Grattapaglia D."/>
            <person name="Rokhsar D.S."/>
        </authorList>
    </citation>
    <scope>NUCLEOTIDE SEQUENCE</scope>
    <source>
        <tissue evidence="1">Leaf extractions</tissue>
    </source>
</reference>
<organism evidence="1">
    <name type="scientific">Eucalyptus grandis</name>
    <name type="common">Flooded gum</name>
    <dbReference type="NCBI Taxonomy" id="71139"/>
    <lineage>
        <taxon>Eukaryota</taxon>
        <taxon>Viridiplantae</taxon>
        <taxon>Streptophyta</taxon>
        <taxon>Embryophyta</taxon>
        <taxon>Tracheophyta</taxon>
        <taxon>Spermatophyta</taxon>
        <taxon>Magnoliopsida</taxon>
        <taxon>eudicotyledons</taxon>
        <taxon>Gunneridae</taxon>
        <taxon>Pentapetalae</taxon>
        <taxon>rosids</taxon>
        <taxon>malvids</taxon>
        <taxon>Myrtales</taxon>
        <taxon>Myrtaceae</taxon>
        <taxon>Myrtoideae</taxon>
        <taxon>Eucalypteae</taxon>
        <taxon>Eucalyptus</taxon>
    </lineage>
</organism>
<gene>
    <name evidence="1" type="ORF">EUGRSUZ_C005301</name>
</gene>
<accession>A0A059CLP7</accession>
<dbReference type="AlphaFoldDB" id="A0A059CLP7"/>
<protein>
    <submittedName>
        <fullName evidence="1">Uncharacterized protein</fullName>
    </submittedName>
</protein>